<dbReference type="AlphaFoldDB" id="A0A2P4Y9M6"/>
<evidence type="ECO:0000313" key="4">
    <source>
        <dbReference type="Proteomes" id="UP000237271"/>
    </source>
</evidence>
<keyword evidence="4" id="KW-1185">Reference proteome</keyword>
<organism evidence="3 4">
    <name type="scientific">Phytophthora palmivora</name>
    <dbReference type="NCBI Taxonomy" id="4796"/>
    <lineage>
        <taxon>Eukaryota</taxon>
        <taxon>Sar</taxon>
        <taxon>Stramenopiles</taxon>
        <taxon>Oomycota</taxon>
        <taxon>Peronosporomycetes</taxon>
        <taxon>Peronosporales</taxon>
        <taxon>Peronosporaceae</taxon>
        <taxon>Phytophthora</taxon>
    </lineage>
</organism>
<feature type="domain" description="PiggyBac transposable element-derived protein" evidence="2">
    <location>
        <begin position="355"/>
        <end position="764"/>
    </location>
</feature>
<comment type="caution">
    <text evidence="3">The sequence shown here is derived from an EMBL/GenBank/DDBJ whole genome shotgun (WGS) entry which is preliminary data.</text>
</comment>
<dbReference type="OrthoDB" id="123623at2759"/>
<dbReference type="Proteomes" id="UP000237271">
    <property type="component" value="Unassembled WGS sequence"/>
</dbReference>
<evidence type="ECO:0000259" key="2">
    <source>
        <dbReference type="Pfam" id="PF13843"/>
    </source>
</evidence>
<accession>A0A2P4Y9M6</accession>
<proteinExistence type="predicted"/>
<feature type="region of interest" description="Disordered" evidence="1">
    <location>
        <begin position="88"/>
        <end position="145"/>
    </location>
</feature>
<feature type="compositionally biased region" description="Basic residues" evidence="1">
    <location>
        <begin position="948"/>
        <end position="957"/>
    </location>
</feature>
<evidence type="ECO:0000256" key="1">
    <source>
        <dbReference type="SAM" id="MobiDB-lite"/>
    </source>
</evidence>
<dbReference type="PANTHER" id="PTHR46599">
    <property type="entry name" value="PIGGYBAC TRANSPOSABLE ELEMENT-DERIVED PROTEIN 4"/>
    <property type="match status" value="1"/>
</dbReference>
<dbReference type="Pfam" id="PF13843">
    <property type="entry name" value="DDE_Tnp_1_7"/>
    <property type="match status" value="1"/>
</dbReference>
<protein>
    <recommendedName>
        <fullName evidence="2">PiggyBac transposable element-derived protein domain-containing protein</fullName>
    </recommendedName>
</protein>
<dbReference type="InterPro" id="IPR029526">
    <property type="entry name" value="PGBD"/>
</dbReference>
<sequence length="957" mass="107577">MYLCIVRHIRFYAVLRSSSRLHCVSNTSCVARADEQLAAAAEVVRQNYLPDIEAAEARFRAATTTVSDPETATQAAETQAATTQAAETQSAATQGSARHAVTDSTVSPLIPTRLAMGNRPARRSLVCSSSPAPSTPPRSPPSTSRLLFTASPHVQDTNVASTFDDTASNDTLIPDNESVESCILSNDERDKLSDVLHVEVRITHDDMCYEDDNDDEDEAGALGSELLADSSDALNTVTDADLAPQFGSMDSGDEAVKDDVEIGEYCSDEDEISAEVLFAEDFLSRFGGEDEVLGGNLKSDVLREMGATGWEGCVEPNTYDYLMTPYEPVNDTSSYPGLRQDYSGPSAEVLRRGNSPMALFFYFMPVALWQHIAACSNEYHRQMLPLRVDGAYRRYRIKRRFNEKLPRKPRRDIQHEMEGMKPILPHELGQFIGLLIARVIVPNREKLTNHWKTTDEGAISRLSFGSVLARDRFLEMSRNLHFNPNDDPRAQTDRAWKIRKVVEVLQRTFVRGYVSPSHLAFDEAVLPSRSSFNKMRVYLKDKPHKWGTKLFMLCSAVTAYCIRFEVYCGKKQHASDAHKIDMKSGPAAVVRNLLEVFGPEAKKQGKRLVVVDRFYTSMALAIELLLMGFYCVGTIMTNRLGYCKAIVEKKKTRPPEIDRGSFKMSKSKLVPNMTTISWWDSRPVHFLGTGDSLEMDRVVWQDGGAQMKVACPRVIKDYHAFMGGVDVHDQLRLQRYSLQRALRFKKYYKSLVLGLIDLAIVNGYIVHNTYHKNKTSHPLTHVKYMKKLHMQLQLCSLKASDMYEDNTFGTQLPPETPTYQPISAGTGPVTAHTALQVDEWRNADTQAKRRQRACKVCSVLRTGTQRASTTTYFCADCNNTGPIFLCMRARRKVREVAMTCWDIWHKEWSNGRLIPVENGNSIWVRRKPIHAIPGTPPSPGTPSTPVSNKRRRVIPRS</sequence>
<evidence type="ECO:0000313" key="3">
    <source>
        <dbReference type="EMBL" id="POM74524.1"/>
    </source>
</evidence>
<reference evidence="3 4" key="1">
    <citation type="journal article" date="2017" name="Genome Biol. Evol.">
        <title>Phytophthora megakarya and P. palmivora, closely related causal agents of cacao black pod rot, underwent increases in genome sizes and gene numbers by different mechanisms.</title>
        <authorList>
            <person name="Ali S.S."/>
            <person name="Shao J."/>
            <person name="Lary D.J."/>
            <person name="Kronmiller B."/>
            <person name="Shen D."/>
            <person name="Strem M.D."/>
            <person name="Amoako-Attah I."/>
            <person name="Akrofi A.Y."/>
            <person name="Begoude B.A."/>
            <person name="Ten Hoopen G.M."/>
            <person name="Coulibaly K."/>
            <person name="Kebe B.I."/>
            <person name="Melnick R.L."/>
            <person name="Guiltinan M.J."/>
            <person name="Tyler B.M."/>
            <person name="Meinhardt L.W."/>
            <person name="Bailey B.A."/>
        </authorList>
    </citation>
    <scope>NUCLEOTIDE SEQUENCE [LARGE SCALE GENOMIC DNA]</scope>
    <source>
        <strain evidence="4">sbr112.9</strain>
    </source>
</reference>
<feature type="region of interest" description="Disordered" evidence="1">
    <location>
        <begin position="929"/>
        <end position="957"/>
    </location>
</feature>
<dbReference type="PANTHER" id="PTHR46599:SF3">
    <property type="entry name" value="PIGGYBAC TRANSPOSABLE ELEMENT-DERIVED PROTEIN 4"/>
    <property type="match status" value="1"/>
</dbReference>
<gene>
    <name evidence="3" type="ORF">PHPALM_8492</name>
</gene>
<dbReference type="EMBL" id="NCKW01004859">
    <property type="protein sequence ID" value="POM74524.1"/>
    <property type="molecule type" value="Genomic_DNA"/>
</dbReference>
<name>A0A2P4Y9M6_9STRA</name>